<evidence type="ECO:0000313" key="2">
    <source>
        <dbReference type="Proteomes" id="UP000197019"/>
    </source>
</evidence>
<keyword evidence="2" id="KW-1185">Reference proteome</keyword>
<dbReference type="AlphaFoldDB" id="A0A1Z4C2W1"/>
<protein>
    <submittedName>
        <fullName evidence="1">Uncharacterized protein</fullName>
    </submittedName>
</protein>
<dbReference type="KEGG" id="mpsy:CEK71_18385"/>
<reference evidence="1 2" key="1">
    <citation type="submission" date="2017-06" db="EMBL/GenBank/DDBJ databases">
        <title>Genome Sequencing of the methanotroph Methylovulum psychrotolerants str. HV10-M2 isolated from a high-altitude environment.</title>
        <authorList>
            <person name="Mateos-Rivera A."/>
        </authorList>
    </citation>
    <scope>NUCLEOTIDE SEQUENCE [LARGE SCALE GENOMIC DNA]</scope>
    <source>
        <strain evidence="1 2">HV10_M2</strain>
    </source>
</reference>
<name>A0A1Z4C2W1_9GAMM</name>
<evidence type="ECO:0000313" key="1">
    <source>
        <dbReference type="EMBL" id="ASF47876.1"/>
    </source>
</evidence>
<organism evidence="1 2">
    <name type="scientific">Methylovulum psychrotolerans</name>
    <dbReference type="NCBI Taxonomy" id="1704499"/>
    <lineage>
        <taxon>Bacteria</taxon>
        <taxon>Pseudomonadati</taxon>
        <taxon>Pseudomonadota</taxon>
        <taxon>Gammaproteobacteria</taxon>
        <taxon>Methylococcales</taxon>
        <taxon>Methylococcaceae</taxon>
        <taxon>Methylovulum</taxon>
    </lineage>
</organism>
<dbReference type="Proteomes" id="UP000197019">
    <property type="component" value="Chromosome"/>
</dbReference>
<dbReference type="EMBL" id="CP022129">
    <property type="protein sequence ID" value="ASF47876.1"/>
    <property type="molecule type" value="Genomic_DNA"/>
</dbReference>
<proteinExistence type="predicted"/>
<accession>A0A1Z4C2W1</accession>
<sequence>MGDGFFGLIETKKSNPVLTKITPCWQFKFIWLGSHMVMKKNPAKILYARLTANFCVPVRFVLDVIMSFI</sequence>
<gene>
    <name evidence="1" type="ORF">CEK71_18385</name>
</gene>